<name>X1P1U8_9ZZZZ</name>
<dbReference type="InterPro" id="IPR001233">
    <property type="entry name" value="RtcB"/>
</dbReference>
<dbReference type="Gene3D" id="3.90.1860.10">
    <property type="entry name" value="tRNA-splicing ligase RtcB"/>
    <property type="match status" value="1"/>
</dbReference>
<dbReference type="EC" id="6.5.1.8" evidence="2"/>
<reference evidence="9" key="1">
    <citation type="journal article" date="2014" name="Front. Microbiol.">
        <title>High frequency of phylogenetically diverse reductive dehalogenase-homologous genes in deep subseafloor sedimentary metagenomes.</title>
        <authorList>
            <person name="Kawai M."/>
            <person name="Futagami T."/>
            <person name="Toyoda A."/>
            <person name="Takaki Y."/>
            <person name="Nishi S."/>
            <person name="Hori S."/>
            <person name="Arai W."/>
            <person name="Tsubouchi T."/>
            <person name="Morono Y."/>
            <person name="Uchiyama I."/>
            <person name="Ito T."/>
            <person name="Fujiyama A."/>
            <person name="Inagaki F."/>
            <person name="Takami H."/>
        </authorList>
    </citation>
    <scope>NUCLEOTIDE SEQUENCE</scope>
    <source>
        <strain evidence="9">Expedition CK06-06</strain>
    </source>
</reference>
<evidence type="ECO:0000256" key="4">
    <source>
        <dbReference type="ARBA" id="ARBA00022723"/>
    </source>
</evidence>
<sequence>DGFPIGGVAAMDMETGVISPGGVGFDISCGVRLIKTNLTKSDIKPKMEQLVYELNRNIPKGVGVGGKLRLSRDELSKLVTQGVQWAIKKGYGWNEDRLYVEDRGRMPEANPDKVSYKALKRGQGQVGTLGAGNHYLEIQVVDQIYDKKIAEIFGLEKDQVAVMIHCGSRGFGHQVCSDYIEVMRRVVAREGYKLPDRQLGCAPINSKEGKDYYQAMSCAANYALTNRHVLGH</sequence>
<feature type="non-terminal residue" evidence="9">
    <location>
        <position position="232"/>
    </location>
</feature>
<feature type="non-terminal residue" evidence="9">
    <location>
        <position position="1"/>
    </location>
</feature>
<evidence type="ECO:0000256" key="2">
    <source>
        <dbReference type="ARBA" id="ARBA00012726"/>
    </source>
</evidence>
<dbReference type="GO" id="GO:0003972">
    <property type="term" value="F:RNA ligase (ATP) activity"/>
    <property type="evidence" value="ECO:0007669"/>
    <property type="project" value="TreeGrafter"/>
</dbReference>
<keyword evidence="5" id="KW-0547">Nucleotide-binding</keyword>
<evidence type="ECO:0000256" key="8">
    <source>
        <dbReference type="ARBA" id="ARBA00047746"/>
    </source>
</evidence>
<evidence type="ECO:0000256" key="6">
    <source>
        <dbReference type="ARBA" id="ARBA00023134"/>
    </source>
</evidence>
<proteinExistence type="predicted"/>
<dbReference type="EMBL" id="BARV01036040">
    <property type="protein sequence ID" value="GAI49863.1"/>
    <property type="molecule type" value="Genomic_DNA"/>
</dbReference>
<keyword evidence="4" id="KW-0479">Metal-binding</keyword>
<dbReference type="PANTHER" id="PTHR11118:SF1">
    <property type="entry name" value="RNA-SPLICING LIGASE RTCB HOMOLOG"/>
    <property type="match status" value="1"/>
</dbReference>
<evidence type="ECO:0000313" key="9">
    <source>
        <dbReference type="EMBL" id="GAI49863.1"/>
    </source>
</evidence>
<keyword evidence="3" id="KW-0436">Ligase</keyword>
<organism evidence="9">
    <name type="scientific">marine sediment metagenome</name>
    <dbReference type="NCBI Taxonomy" id="412755"/>
    <lineage>
        <taxon>unclassified sequences</taxon>
        <taxon>metagenomes</taxon>
        <taxon>ecological metagenomes</taxon>
    </lineage>
</organism>
<comment type="cofactor">
    <cofactor evidence="1">
        <name>Mn(2+)</name>
        <dbReference type="ChEBI" id="CHEBI:29035"/>
    </cofactor>
</comment>
<evidence type="ECO:0000256" key="3">
    <source>
        <dbReference type="ARBA" id="ARBA00022598"/>
    </source>
</evidence>
<evidence type="ECO:0000256" key="1">
    <source>
        <dbReference type="ARBA" id="ARBA00001936"/>
    </source>
</evidence>
<comment type="catalytic activity">
    <reaction evidence="8">
        <text>a 3'-end 3'-phospho-ribonucleotide-RNA + a 5'-end dephospho-ribonucleoside-RNA + GTP = a ribonucleotidyl-ribonucleotide-RNA + GMP + diphosphate</text>
        <dbReference type="Rhea" id="RHEA:68076"/>
        <dbReference type="Rhea" id="RHEA-COMP:10463"/>
        <dbReference type="Rhea" id="RHEA-COMP:13936"/>
        <dbReference type="Rhea" id="RHEA-COMP:17355"/>
        <dbReference type="ChEBI" id="CHEBI:33019"/>
        <dbReference type="ChEBI" id="CHEBI:37565"/>
        <dbReference type="ChEBI" id="CHEBI:58115"/>
        <dbReference type="ChEBI" id="CHEBI:83062"/>
        <dbReference type="ChEBI" id="CHEBI:138284"/>
        <dbReference type="ChEBI" id="CHEBI:173118"/>
        <dbReference type="EC" id="6.5.1.8"/>
    </reaction>
</comment>
<evidence type="ECO:0000256" key="7">
    <source>
        <dbReference type="ARBA" id="ARBA00023211"/>
    </source>
</evidence>
<dbReference type="GO" id="GO:0005525">
    <property type="term" value="F:GTP binding"/>
    <property type="evidence" value="ECO:0007669"/>
    <property type="project" value="UniProtKB-KW"/>
</dbReference>
<dbReference type="GO" id="GO:0046872">
    <property type="term" value="F:metal ion binding"/>
    <property type="evidence" value="ECO:0007669"/>
    <property type="project" value="UniProtKB-KW"/>
</dbReference>
<keyword evidence="7" id="KW-0464">Manganese</keyword>
<dbReference type="InterPro" id="IPR036025">
    <property type="entry name" value="RtcB-like_sf"/>
</dbReference>
<gene>
    <name evidence="9" type="ORF">S06H3_56081</name>
</gene>
<dbReference type="GO" id="GO:0170057">
    <property type="term" value="F:RNA ligase (GTP) activity"/>
    <property type="evidence" value="ECO:0007669"/>
    <property type="project" value="UniProtKB-EC"/>
</dbReference>
<protein>
    <recommendedName>
        <fullName evidence="2">3'-phosphate/5'-hydroxy nucleic acid ligase</fullName>
        <ecNumber evidence="2">6.5.1.8</ecNumber>
    </recommendedName>
</protein>
<keyword evidence="6" id="KW-0342">GTP-binding</keyword>
<accession>X1P1U8</accession>
<dbReference type="Pfam" id="PF01139">
    <property type="entry name" value="RtcB"/>
    <property type="match status" value="1"/>
</dbReference>
<dbReference type="PANTHER" id="PTHR11118">
    <property type="entry name" value="RNA-SPLICING LIGASE RTCB HOMOLOG"/>
    <property type="match status" value="1"/>
</dbReference>
<dbReference type="GO" id="GO:0006396">
    <property type="term" value="P:RNA processing"/>
    <property type="evidence" value="ECO:0007669"/>
    <property type="project" value="InterPro"/>
</dbReference>
<evidence type="ECO:0000256" key="5">
    <source>
        <dbReference type="ARBA" id="ARBA00022741"/>
    </source>
</evidence>
<comment type="caution">
    <text evidence="9">The sequence shown here is derived from an EMBL/GenBank/DDBJ whole genome shotgun (WGS) entry which is preliminary data.</text>
</comment>
<dbReference type="AlphaFoldDB" id="X1P1U8"/>
<dbReference type="SUPFAM" id="SSF103365">
    <property type="entry name" value="Hypothetical protein PH1602"/>
    <property type="match status" value="1"/>
</dbReference>